<dbReference type="SMART" id="SM00354">
    <property type="entry name" value="HTH_LACI"/>
    <property type="match status" value="1"/>
</dbReference>
<dbReference type="InterPro" id="IPR010982">
    <property type="entry name" value="Lambda_DNA-bd_dom_sf"/>
</dbReference>
<feature type="domain" description="HTH lacI-type" evidence="4">
    <location>
        <begin position="14"/>
        <end position="68"/>
    </location>
</feature>
<dbReference type="PROSITE" id="PS50932">
    <property type="entry name" value="HTH_LACI_2"/>
    <property type="match status" value="1"/>
</dbReference>
<dbReference type="Pfam" id="PF13377">
    <property type="entry name" value="Peripla_BP_3"/>
    <property type="match status" value="1"/>
</dbReference>
<keyword evidence="2 5" id="KW-0238">DNA-binding</keyword>
<keyword evidence="1" id="KW-0805">Transcription regulation</keyword>
<evidence type="ECO:0000256" key="2">
    <source>
        <dbReference type="ARBA" id="ARBA00023125"/>
    </source>
</evidence>
<dbReference type="Proteomes" id="UP000584642">
    <property type="component" value="Unassembled WGS sequence"/>
</dbReference>
<keyword evidence="6" id="KW-1185">Reference proteome</keyword>
<sequence length="342" mass="37218">MQTRKSRASFTGRVTMADVAKEVGVSAITVSRAFRAPGKVSPELHSRIVEVSRRLGYVPSRAASALASARSMTILALIPSLTNNVFVDVLVGIKEVLDAADYQMLIAITGYDQPDAEERMLRAHLGYVPDGILLTGVDQSEAVRTMIDGQGLPTVHMMDHSDREDLWWVGYSNAEAGRAVARYLLGRGRRRIGIIASQLDPRSLRRCEGCREVLAEAGLYDPGLDLRVPDHSSIPLGAELVERLLNQAPDCDAVFVCNDDLAQGAVFQCSQRGVAVPDRLAVVGFHDLNASAWASTPLTTVRTPRYQIGREATRLLLARIEGTPTSARRIDLGFSLVRRASG</sequence>
<dbReference type="GO" id="GO:0003677">
    <property type="term" value="F:DNA binding"/>
    <property type="evidence" value="ECO:0007669"/>
    <property type="project" value="UniProtKB-KW"/>
</dbReference>
<name>A0ABX2TCX7_9PROT</name>
<evidence type="ECO:0000256" key="3">
    <source>
        <dbReference type="ARBA" id="ARBA00023163"/>
    </source>
</evidence>
<evidence type="ECO:0000313" key="5">
    <source>
        <dbReference type="EMBL" id="NYZ20993.1"/>
    </source>
</evidence>
<evidence type="ECO:0000259" key="4">
    <source>
        <dbReference type="PROSITE" id="PS50932"/>
    </source>
</evidence>
<dbReference type="PANTHER" id="PTHR30146:SF2">
    <property type="entry name" value="HTH-TYPE TRANSCRIPTIONAL REGULATOR GNTR"/>
    <property type="match status" value="1"/>
</dbReference>
<comment type="caution">
    <text evidence="5">The sequence shown here is derived from an EMBL/GenBank/DDBJ whole genome shotgun (WGS) entry which is preliminary data.</text>
</comment>
<keyword evidence="3" id="KW-0804">Transcription</keyword>
<organism evidence="5 6">
    <name type="scientific">Azospirillum oleiclasticum</name>
    <dbReference type="NCBI Taxonomy" id="2735135"/>
    <lineage>
        <taxon>Bacteria</taxon>
        <taxon>Pseudomonadati</taxon>
        <taxon>Pseudomonadota</taxon>
        <taxon>Alphaproteobacteria</taxon>
        <taxon>Rhodospirillales</taxon>
        <taxon>Azospirillaceae</taxon>
        <taxon>Azospirillum</taxon>
    </lineage>
</organism>
<dbReference type="Gene3D" id="3.40.50.2300">
    <property type="match status" value="2"/>
</dbReference>
<protein>
    <submittedName>
        <fullName evidence="5">LacI family DNA-binding transcriptional regulator</fullName>
    </submittedName>
</protein>
<dbReference type="RefSeq" id="WP_180282772.1">
    <property type="nucleotide sequence ID" value="NZ_JABFDB010000010.1"/>
</dbReference>
<dbReference type="SUPFAM" id="SSF47413">
    <property type="entry name" value="lambda repressor-like DNA-binding domains"/>
    <property type="match status" value="1"/>
</dbReference>
<dbReference type="EMBL" id="JABFDB010000010">
    <property type="protein sequence ID" value="NYZ20993.1"/>
    <property type="molecule type" value="Genomic_DNA"/>
</dbReference>
<accession>A0ABX2TCX7</accession>
<dbReference type="Gene3D" id="1.10.260.40">
    <property type="entry name" value="lambda repressor-like DNA-binding domains"/>
    <property type="match status" value="1"/>
</dbReference>
<proteinExistence type="predicted"/>
<dbReference type="PANTHER" id="PTHR30146">
    <property type="entry name" value="LACI-RELATED TRANSCRIPTIONAL REPRESSOR"/>
    <property type="match status" value="1"/>
</dbReference>
<dbReference type="InterPro" id="IPR046335">
    <property type="entry name" value="LacI/GalR-like_sensor"/>
</dbReference>
<dbReference type="InterPro" id="IPR000843">
    <property type="entry name" value="HTH_LacI"/>
</dbReference>
<gene>
    <name evidence="5" type="ORF">HND93_14860</name>
</gene>
<reference evidence="5 6" key="1">
    <citation type="submission" date="2020-05" db="EMBL/GenBank/DDBJ databases">
        <title>Azospirillum oleiclasticum sp. nov, a nitrogen-fixing and heavy crude oil-emulsifying bacterium isolated from the crude oil of Yumen Oilfield.</title>
        <authorList>
            <person name="Wu D."/>
            <person name="Cai M."/>
            <person name="Zhang X."/>
        </authorList>
    </citation>
    <scope>NUCLEOTIDE SEQUENCE [LARGE SCALE GENOMIC DNA]</scope>
    <source>
        <strain evidence="5 6">ROY-1-1-2</strain>
    </source>
</reference>
<dbReference type="Pfam" id="PF00356">
    <property type="entry name" value="LacI"/>
    <property type="match status" value="1"/>
</dbReference>
<dbReference type="SUPFAM" id="SSF53822">
    <property type="entry name" value="Periplasmic binding protein-like I"/>
    <property type="match status" value="1"/>
</dbReference>
<evidence type="ECO:0000256" key="1">
    <source>
        <dbReference type="ARBA" id="ARBA00023015"/>
    </source>
</evidence>
<evidence type="ECO:0000313" key="6">
    <source>
        <dbReference type="Proteomes" id="UP000584642"/>
    </source>
</evidence>
<dbReference type="CDD" id="cd01575">
    <property type="entry name" value="PBP1_GntR"/>
    <property type="match status" value="1"/>
</dbReference>
<dbReference type="InterPro" id="IPR028082">
    <property type="entry name" value="Peripla_BP_I"/>
</dbReference>
<dbReference type="CDD" id="cd01392">
    <property type="entry name" value="HTH_LacI"/>
    <property type="match status" value="1"/>
</dbReference>